<evidence type="ECO:0000313" key="2">
    <source>
        <dbReference type="Proteomes" id="UP001484535"/>
    </source>
</evidence>
<dbReference type="InterPro" id="IPR036866">
    <property type="entry name" value="RibonucZ/Hydroxyglut_hydro"/>
</dbReference>
<dbReference type="SUPFAM" id="SSF56281">
    <property type="entry name" value="Metallo-hydrolase/oxidoreductase"/>
    <property type="match status" value="1"/>
</dbReference>
<dbReference type="Gene3D" id="3.60.15.10">
    <property type="entry name" value="Ribonuclease Z/Hydroxyacylglutathione hydrolase-like"/>
    <property type="match status" value="1"/>
</dbReference>
<dbReference type="Pfam" id="PF14234">
    <property type="entry name" value="DUF4336"/>
    <property type="match status" value="1"/>
</dbReference>
<dbReference type="PANTHER" id="PTHR33835:SF1">
    <property type="entry name" value="METALLO-BETA-LACTAMASE DOMAIN-CONTAINING PROTEIN"/>
    <property type="match status" value="1"/>
</dbReference>
<accession>A0ABV0CT63</accession>
<organism evidence="1 2">
    <name type="scientific">Aurantiacibacter flavus</name>
    <dbReference type="NCBI Taxonomy" id="3145232"/>
    <lineage>
        <taxon>Bacteria</taxon>
        <taxon>Pseudomonadati</taxon>
        <taxon>Pseudomonadota</taxon>
        <taxon>Alphaproteobacteria</taxon>
        <taxon>Sphingomonadales</taxon>
        <taxon>Erythrobacteraceae</taxon>
        <taxon>Aurantiacibacter</taxon>
    </lineage>
</organism>
<name>A0ABV0CT63_9SPHN</name>
<proteinExistence type="predicted"/>
<dbReference type="EMBL" id="JBDLBR010000001">
    <property type="protein sequence ID" value="MEN7536073.1"/>
    <property type="molecule type" value="Genomic_DNA"/>
</dbReference>
<evidence type="ECO:0000313" key="1">
    <source>
        <dbReference type="EMBL" id="MEN7536073.1"/>
    </source>
</evidence>
<dbReference type="RefSeq" id="WP_346783528.1">
    <property type="nucleotide sequence ID" value="NZ_JBDLBR010000001.1"/>
</dbReference>
<protein>
    <submittedName>
        <fullName evidence="1">DUF4336 domain-containing protein</fullName>
    </submittedName>
</protein>
<dbReference type="InterPro" id="IPR025638">
    <property type="entry name" value="DUF4336"/>
</dbReference>
<reference evidence="1 2" key="1">
    <citation type="submission" date="2024-05" db="EMBL/GenBank/DDBJ databases">
        <authorList>
            <person name="Park S."/>
        </authorList>
    </citation>
    <scope>NUCLEOTIDE SEQUENCE [LARGE SCALE GENOMIC DNA]</scope>
    <source>
        <strain evidence="1 2">DGU5</strain>
    </source>
</reference>
<dbReference type="PANTHER" id="PTHR33835">
    <property type="entry name" value="YALI0C07656P"/>
    <property type="match status" value="1"/>
</dbReference>
<gene>
    <name evidence="1" type="ORF">ABDJ38_02665</name>
</gene>
<keyword evidence="2" id="KW-1185">Reference proteome</keyword>
<dbReference type="Proteomes" id="UP001484535">
    <property type="component" value="Unassembled WGS sequence"/>
</dbReference>
<sequence>MSTDHKGAYVEYAPLNEPKPFGENVWIVDGPEIRMDLGPFKVPFPTRMTVVRLADGGLWLHSPIAPDEGLFAALDQLGEVRWLVAPNSIHYWFMADWIERYPEAQTLAVPDLDVKAKRPFRIDAKLEDGTRFPWSGEIDWLLVPGTSFSEAVFFVKASQVLVLVDLIENFEPKRVKNPLQRWAIQLFRANGSLPYDARLTFRPKIREVRQQVARMLAWPIERVTMTHGKPITEDVPATLKRAFRWVL</sequence>
<comment type="caution">
    <text evidence="1">The sequence shown here is derived from an EMBL/GenBank/DDBJ whole genome shotgun (WGS) entry which is preliminary data.</text>
</comment>